<evidence type="ECO:0000259" key="3">
    <source>
        <dbReference type="SMART" id="SM00822"/>
    </source>
</evidence>
<dbReference type="OrthoDB" id="286404at2"/>
<dbReference type="EMBL" id="VUOB01000030">
    <property type="protein sequence ID" value="KAA2261195.1"/>
    <property type="molecule type" value="Genomic_DNA"/>
</dbReference>
<dbReference type="SUPFAM" id="SSF51735">
    <property type="entry name" value="NAD(P)-binding Rossmann-fold domains"/>
    <property type="match status" value="1"/>
</dbReference>
<evidence type="ECO:0000313" key="4">
    <source>
        <dbReference type="EMBL" id="KAA2261195.1"/>
    </source>
</evidence>
<dbReference type="SMART" id="SM00822">
    <property type="entry name" value="PKS_KR"/>
    <property type="match status" value="1"/>
</dbReference>
<feature type="domain" description="Ketoreductase" evidence="3">
    <location>
        <begin position="12"/>
        <end position="199"/>
    </location>
</feature>
<accession>A0A5B2XDL8</accession>
<name>A0A5B2XDL8_9PSEU</name>
<reference evidence="4 5" key="2">
    <citation type="submission" date="2019-09" db="EMBL/GenBank/DDBJ databases">
        <authorList>
            <person name="Jin C."/>
        </authorList>
    </citation>
    <scope>NUCLEOTIDE SEQUENCE [LARGE SCALE GENOMIC DNA]</scope>
    <source>
        <strain evidence="4 5">AN110305</strain>
    </source>
</reference>
<dbReference type="InterPro" id="IPR036291">
    <property type="entry name" value="NAD(P)-bd_dom_sf"/>
</dbReference>
<comment type="similarity">
    <text evidence="1">Belongs to the short-chain dehydrogenases/reductases (SDR) family.</text>
</comment>
<dbReference type="Pfam" id="PF13561">
    <property type="entry name" value="adh_short_C2"/>
    <property type="match status" value="1"/>
</dbReference>
<reference evidence="4 5" key="1">
    <citation type="submission" date="2019-09" db="EMBL/GenBank/DDBJ databases">
        <title>Goodfellowia gen. nov., a new genus of the Pseudonocardineae related to Actinoalloteichus, containing Goodfellowia coeruleoviolacea gen. nov., comb. nov. gen. nov., comb. nov.</title>
        <authorList>
            <person name="Labeda D."/>
        </authorList>
    </citation>
    <scope>NUCLEOTIDE SEQUENCE [LARGE SCALE GENOMIC DNA]</scope>
    <source>
        <strain evidence="4 5">AN110305</strain>
    </source>
</reference>
<dbReference type="Proteomes" id="UP000323454">
    <property type="component" value="Unassembled WGS sequence"/>
</dbReference>
<dbReference type="PRINTS" id="PR00080">
    <property type="entry name" value="SDRFAMILY"/>
</dbReference>
<keyword evidence="5" id="KW-1185">Reference proteome</keyword>
<evidence type="ECO:0000313" key="5">
    <source>
        <dbReference type="Proteomes" id="UP000323454"/>
    </source>
</evidence>
<dbReference type="FunFam" id="3.40.50.720:FF:000084">
    <property type="entry name" value="Short-chain dehydrogenase reductase"/>
    <property type="match status" value="1"/>
</dbReference>
<comment type="caution">
    <text evidence="4">The sequence shown here is derived from an EMBL/GenBank/DDBJ whole genome shotgun (WGS) entry which is preliminary data.</text>
</comment>
<evidence type="ECO:0000256" key="2">
    <source>
        <dbReference type="ARBA" id="ARBA00023002"/>
    </source>
</evidence>
<dbReference type="AlphaFoldDB" id="A0A5B2XDL8"/>
<dbReference type="InterPro" id="IPR057326">
    <property type="entry name" value="KR_dom"/>
</dbReference>
<dbReference type="RefSeq" id="WP_149850826.1">
    <property type="nucleotide sequence ID" value="NZ_VUOB01000030.1"/>
</dbReference>
<dbReference type="InterPro" id="IPR002347">
    <property type="entry name" value="SDR_fam"/>
</dbReference>
<dbReference type="PANTHER" id="PTHR42760:SF133">
    <property type="entry name" value="3-OXOACYL-[ACYL-CARRIER-PROTEIN] REDUCTASE"/>
    <property type="match status" value="1"/>
</dbReference>
<dbReference type="PANTHER" id="PTHR42760">
    <property type="entry name" value="SHORT-CHAIN DEHYDROGENASES/REDUCTASES FAMILY MEMBER"/>
    <property type="match status" value="1"/>
</dbReference>
<keyword evidence="2" id="KW-0560">Oxidoreductase</keyword>
<gene>
    <name evidence="4" type="ORF">F0L68_18400</name>
</gene>
<organism evidence="4 5">
    <name type="scientific">Solihabitans fulvus</name>
    <dbReference type="NCBI Taxonomy" id="1892852"/>
    <lineage>
        <taxon>Bacteria</taxon>
        <taxon>Bacillati</taxon>
        <taxon>Actinomycetota</taxon>
        <taxon>Actinomycetes</taxon>
        <taxon>Pseudonocardiales</taxon>
        <taxon>Pseudonocardiaceae</taxon>
        <taxon>Solihabitans</taxon>
    </lineage>
</organism>
<proteinExistence type="inferred from homology"/>
<dbReference type="PROSITE" id="PS00061">
    <property type="entry name" value="ADH_SHORT"/>
    <property type="match status" value="1"/>
</dbReference>
<dbReference type="CDD" id="cd05233">
    <property type="entry name" value="SDR_c"/>
    <property type="match status" value="1"/>
</dbReference>
<sequence length="253" mass="26743">MTGFERFDLTGRVAVVVGGSRGMGAAMSVGLARAGAEVMVVSRKFDACAELAARITAETGRRAVPHACHIGHWAEVDALADAAYATFGRVDVLINNAGMSPVYPDVTELTEELYDKVLDVNLKGPFRLTSLVGSRMAATERGGSVIFVSSVEAVRPGVTAIPYAAAKAGINNLTLSFAHLLGPRVRVNCIMPGAFLTDVSRHWDMAEFRRRAQSHALRRAATADEVVGTALYLAGDASSFTTGAVLRVDGGYV</sequence>
<dbReference type="Gene3D" id="3.40.50.720">
    <property type="entry name" value="NAD(P)-binding Rossmann-like Domain"/>
    <property type="match status" value="1"/>
</dbReference>
<dbReference type="InterPro" id="IPR020904">
    <property type="entry name" value="Sc_DH/Rdtase_CS"/>
</dbReference>
<evidence type="ECO:0000256" key="1">
    <source>
        <dbReference type="ARBA" id="ARBA00006484"/>
    </source>
</evidence>
<dbReference type="GO" id="GO:0016616">
    <property type="term" value="F:oxidoreductase activity, acting on the CH-OH group of donors, NAD or NADP as acceptor"/>
    <property type="evidence" value="ECO:0007669"/>
    <property type="project" value="UniProtKB-ARBA"/>
</dbReference>
<dbReference type="PRINTS" id="PR00081">
    <property type="entry name" value="GDHRDH"/>
</dbReference>
<protein>
    <submittedName>
        <fullName evidence="4">SDR family oxidoreductase</fullName>
    </submittedName>
</protein>